<keyword evidence="6" id="KW-0472">Membrane</keyword>
<accession>A0A3B0SZV5</accession>
<evidence type="ECO:0000256" key="4">
    <source>
        <dbReference type="ARBA" id="ARBA00022729"/>
    </source>
</evidence>
<dbReference type="InterPro" id="IPR039426">
    <property type="entry name" value="TonB-dep_rcpt-like"/>
</dbReference>
<sequence>MNMLQDRIIIFLVVLRFAVVANAQNASIIVLEEVVLSDVKLYRFSNGIKIKTLADSTIAKNNASLTDILRYNSTVYFRENGYGMVSSPSFRGTNAQHTAVIWNGININSQLNGQTDFNTIATYGYDNVVIRSGGGSTQYGSGAIGGSIHLNNNFKFSKHFENRFQLGYGSFNSSNLRYRTSYGTEKFFWGFNAGYVSSDNDYKYLETDKKNENGAFKNTGLSTRLGYFISENNLIKFYFNGFFGNRDFSGTLTAPSNDNYRVSNSQSLLEWVNFNNNRVSRLKTAHLYERYRYYANKERGEFSFGRAQTVLLNYDYKYRIKDISLSGILDYNRIWAEGSSIETTNRDQMAVMLLLSHKINRKLTYGVNLRKDWVDDFDSPFIFSLDGKYSLNDNYSININTSKNYRIPTFNDLYWVGAGAIGNKNITPETSYQLELGNTFKKNGYQLNLTGYYIVSDDLIQWRPNVEGVWSPINIKEVTQYGIEVDADIEIKLGKNKLLFKNQYAYTKSVDNESQKQLLYVPEHKFTMNIAYQYMKWSLFYQLLYNGSVFTTTDNSSSLSAYSVSNIGIERIIYEKSKLVCNIALKINNLFNKNYQNVAFRPMPNRNLQIQLNLKF</sequence>
<organism evidence="11">
    <name type="scientific">hydrothermal vent metagenome</name>
    <dbReference type="NCBI Taxonomy" id="652676"/>
    <lineage>
        <taxon>unclassified sequences</taxon>
        <taxon>metagenomes</taxon>
        <taxon>ecological metagenomes</taxon>
    </lineage>
</organism>
<keyword evidence="5" id="KW-0798">TonB box</keyword>
<evidence type="ECO:0000256" key="3">
    <source>
        <dbReference type="ARBA" id="ARBA00022692"/>
    </source>
</evidence>
<evidence type="ECO:0000256" key="6">
    <source>
        <dbReference type="ARBA" id="ARBA00023136"/>
    </source>
</evidence>
<proteinExistence type="predicted"/>
<feature type="domain" description="TonB-dependent receptor plug" evidence="10">
    <location>
        <begin position="59"/>
        <end position="146"/>
    </location>
</feature>
<dbReference type="GO" id="GO:0044718">
    <property type="term" value="P:siderophore transmembrane transport"/>
    <property type="evidence" value="ECO:0007669"/>
    <property type="project" value="TreeGrafter"/>
</dbReference>
<protein>
    <submittedName>
        <fullName evidence="11">Outer membrane vitamin B12 receptor BtuB</fullName>
    </submittedName>
</protein>
<evidence type="ECO:0000256" key="1">
    <source>
        <dbReference type="ARBA" id="ARBA00004571"/>
    </source>
</evidence>
<dbReference type="Gene3D" id="2.170.130.10">
    <property type="entry name" value="TonB-dependent receptor, plug domain"/>
    <property type="match status" value="1"/>
</dbReference>
<dbReference type="GO" id="GO:0015344">
    <property type="term" value="F:siderophore uptake transmembrane transporter activity"/>
    <property type="evidence" value="ECO:0007669"/>
    <property type="project" value="TreeGrafter"/>
</dbReference>
<dbReference type="Pfam" id="PF07715">
    <property type="entry name" value="Plug"/>
    <property type="match status" value="1"/>
</dbReference>
<dbReference type="Gene3D" id="2.40.170.20">
    <property type="entry name" value="TonB-dependent receptor, beta-barrel domain"/>
    <property type="match status" value="1"/>
</dbReference>
<dbReference type="InterPro" id="IPR037066">
    <property type="entry name" value="Plug_dom_sf"/>
</dbReference>
<keyword evidence="8" id="KW-0998">Cell outer membrane</keyword>
<dbReference type="SUPFAM" id="SSF56935">
    <property type="entry name" value="Porins"/>
    <property type="match status" value="1"/>
</dbReference>
<evidence type="ECO:0000259" key="10">
    <source>
        <dbReference type="Pfam" id="PF07715"/>
    </source>
</evidence>
<dbReference type="InterPro" id="IPR036942">
    <property type="entry name" value="Beta-barrel_TonB_sf"/>
</dbReference>
<keyword evidence="2" id="KW-0813">Transport</keyword>
<gene>
    <name evidence="11" type="ORF">MNBD_BACTEROID03-997</name>
</gene>
<name>A0A3B0SZV5_9ZZZZ</name>
<evidence type="ECO:0000259" key="9">
    <source>
        <dbReference type="Pfam" id="PF00593"/>
    </source>
</evidence>
<reference evidence="11" key="1">
    <citation type="submission" date="2018-06" db="EMBL/GenBank/DDBJ databases">
        <authorList>
            <person name="Zhirakovskaya E."/>
        </authorList>
    </citation>
    <scope>NUCLEOTIDE SEQUENCE</scope>
</reference>
<evidence type="ECO:0000256" key="7">
    <source>
        <dbReference type="ARBA" id="ARBA00023170"/>
    </source>
</evidence>
<evidence type="ECO:0000256" key="5">
    <source>
        <dbReference type="ARBA" id="ARBA00023077"/>
    </source>
</evidence>
<dbReference type="PANTHER" id="PTHR30069">
    <property type="entry name" value="TONB-DEPENDENT OUTER MEMBRANE RECEPTOR"/>
    <property type="match status" value="1"/>
</dbReference>
<comment type="subcellular location">
    <subcellularLocation>
        <location evidence="1">Cell outer membrane</location>
        <topology evidence="1">Multi-pass membrane protein</topology>
    </subcellularLocation>
</comment>
<dbReference type="EMBL" id="UOEL01000014">
    <property type="protein sequence ID" value="VAW10140.1"/>
    <property type="molecule type" value="Genomic_DNA"/>
</dbReference>
<keyword evidence="4" id="KW-0732">Signal</keyword>
<feature type="domain" description="TonB-dependent receptor-like beta-barrel" evidence="9">
    <location>
        <begin position="167"/>
        <end position="590"/>
    </location>
</feature>
<evidence type="ECO:0000256" key="8">
    <source>
        <dbReference type="ARBA" id="ARBA00023237"/>
    </source>
</evidence>
<evidence type="ECO:0000256" key="2">
    <source>
        <dbReference type="ARBA" id="ARBA00022448"/>
    </source>
</evidence>
<dbReference type="PROSITE" id="PS52016">
    <property type="entry name" value="TONB_DEPENDENT_REC_3"/>
    <property type="match status" value="1"/>
</dbReference>
<dbReference type="InterPro" id="IPR000531">
    <property type="entry name" value="Beta-barrel_TonB"/>
</dbReference>
<dbReference type="InterPro" id="IPR012910">
    <property type="entry name" value="Plug_dom"/>
</dbReference>
<dbReference type="Pfam" id="PF00593">
    <property type="entry name" value="TonB_dep_Rec_b-barrel"/>
    <property type="match status" value="1"/>
</dbReference>
<keyword evidence="7 11" id="KW-0675">Receptor</keyword>
<keyword evidence="3" id="KW-0812">Transmembrane</keyword>
<dbReference type="PANTHER" id="PTHR30069:SF29">
    <property type="entry name" value="HEMOGLOBIN AND HEMOGLOBIN-HAPTOGLOBIN-BINDING PROTEIN 1-RELATED"/>
    <property type="match status" value="1"/>
</dbReference>
<evidence type="ECO:0000313" key="11">
    <source>
        <dbReference type="EMBL" id="VAW10140.1"/>
    </source>
</evidence>
<dbReference type="AlphaFoldDB" id="A0A3B0SZV5"/>
<dbReference type="GO" id="GO:0009279">
    <property type="term" value="C:cell outer membrane"/>
    <property type="evidence" value="ECO:0007669"/>
    <property type="project" value="UniProtKB-SubCell"/>
</dbReference>